<proteinExistence type="predicted"/>
<feature type="domain" description="GGDEF" evidence="2">
    <location>
        <begin position="36"/>
        <end position="165"/>
    </location>
</feature>
<dbReference type="OrthoDB" id="23692at2"/>
<dbReference type="SUPFAM" id="SSF55073">
    <property type="entry name" value="Nucleotide cyclase"/>
    <property type="match status" value="1"/>
</dbReference>
<name>A0A411YI11_9ACTN</name>
<evidence type="ECO:0000256" key="1">
    <source>
        <dbReference type="SAM" id="MobiDB-lite"/>
    </source>
</evidence>
<dbReference type="PANTHER" id="PTHR45138">
    <property type="entry name" value="REGULATORY COMPONENTS OF SENSORY TRANSDUCTION SYSTEM"/>
    <property type="match status" value="1"/>
</dbReference>
<dbReference type="GO" id="GO:1902201">
    <property type="term" value="P:negative regulation of bacterial-type flagellum-dependent cell motility"/>
    <property type="evidence" value="ECO:0007669"/>
    <property type="project" value="TreeGrafter"/>
</dbReference>
<sequence>MLAAQANEDPLTGLPNRRRLDDELDRLLALARRYGRPLSVALVDIDHFKRVNDELGHQVGDRALIEVVTRLSALLRQGDLLGRWGGEEFLLLAPYAKHDAALDLAERCREGIARTPFPGVGHLTVSFGVATLTGDDDARSILRRADLALYTAKREGRDRVVGMPGLTDAGELDSSPERNGR</sequence>
<protein>
    <submittedName>
        <fullName evidence="3">GGDEF domain-containing protein</fullName>
    </submittedName>
</protein>
<dbReference type="Gene3D" id="3.30.70.270">
    <property type="match status" value="1"/>
</dbReference>
<dbReference type="GO" id="GO:0005886">
    <property type="term" value="C:plasma membrane"/>
    <property type="evidence" value="ECO:0007669"/>
    <property type="project" value="TreeGrafter"/>
</dbReference>
<keyword evidence="4" id="KW-1185">Reference proteome</keyword>
<dbReference type="CDD" id="cd01949">
    <property type="entry name" value="GGDEF"/>
    <property type="match status" value="1"/>
</dbReference>
<dbReference type="InterPro" id="IPR000160">
    <property type="entry name" value="GGDEF_dom"/>
</dbReference>
<feature type="region of interest" description="Disordered" evidence="1">
    <location>
        <begin position="161"/>
        <end position="181"/>
    </location>
</feature>
<dbReference type="Proteomes" id="UP000291469">
    <property type="component" value="Chromosome"/>
</dbReference>
<evidence type="ECO:0000313" key="4">
    <source>
        <dbReference type="Proteomes" id="UP000291469"/>
    </source>
</evidence>
<dbReference type="AlphaFoldDB" id="A0A411YI11"/>
<reference evidence="3 4" key="1">
    <citation type="submission" date="2019-01" db="EMBL/GenBank/DDBJ databases">
        <title>Egibacter rhizosphaerae EGI 80759T.</title>
        <authorList>
            <person name="Chen D.-D."/>
            <person name="Tian Y."/>
            <person name="Jiao J.-Y."/>
            <person name="Zhang X.-T."/>
            <person name="Zhang Y.-G."/>
            <person name="Zhang Y."/>
            <person name="Xiao M."/>
            <person name="Shu W.-S."/>
            <person name="Li W.-J."/>
        </authorList>
    </citation>
    <scope>NUCLEOTIDE SEQUENCE [LARGE SCALE GENOMIC DNA]</scope>
    <source>
        <strain evidence="3 4">EGI 80759</strain>
    </source>
</reference>
<accession>A0A411YI11</accession>
<dbReference type="InterPro" id="IPR050469">
    <property type="entry name" value="Diguanylate_Cyclase"/>
</dbReference>
<gene>
    <name evidence="3" type="ORF">ER308_15615</name>
</gene>
<evidence type="ECO:0000313" key="3">
    <source>
        <dbReference type="EMBL" id="QBI20857.1"/>
    </source>
</evidence>
<dbReference type="FunFam" id="3.30.70.270:FF:000001">
    <property type="entry name" value="Diguanylate cyclase domain protein"/>
    <property type="match status" value="1"/>
</dbReference>
<dbReference type="NCBIfam" id="TIGR00254">
    <property type="entry name" value="GGDEF"/>
    <property type="match status" value="1"/>
</dbReference>
<dbReference type="PANTHER" id="PTHR45138:SF9">
    <property type="entry name" value="DIGUANYLATE CYCLASE DGCM-RELATED"/>
    <property type="match status" value="1"/>
</dbReference>
<dbReference type="EMBL" id="CP036402">
    <property type="protein sequence ID" value="QBI20857.1"/>
    <property type="molecule type" value="Genomic_DNA"/>
</dbReference>
<dbReference type="GO" id="GO:0052621">
    <property type="term" value="F:diguanylate cyclase activity"/>
    <property type="evidence" value="ECO:0007669"/>
    <property type="project" value="TreeGrafter"/>
</dbReference>
<dbReference type="InterPro" id="IPR043128">
    <property type="entry name" value="Rev_trsase/Diguanyl_cyclase"/>
</dbReference>
<dbReference type="KEGG" id="erz:ER308_15615"/>
<dbReference type="PROSITE" id="PS50887">
    <property type="entry name" value="GGDEF"/>
    <property type="match status" value="1"/>
</dbReference>
<organism evidence="3 4">
    <name type="scientific">Egibacter rhizosphaerae</name>
    <dbReference type="NCBI Taxonomy" id="1670831"/>
    <lineage>
        <taxon>Bacteria</taxon>
        <taxon>Bacillati</taxon>
        <taxon>Actinomycetota</taxon>
        <taxon>Nitriliruptoria</taxon>
        <taxon>Egibacterales</taxon>
        <taxon>Egibacteraceae</taxon>
        <taxon>Egibacter</taxon>
    </lineage>
</organism>
<dbReference type="InterPro" id="IPR029787">
    <property type="entry name" value="Nucleotide_cyclase"/>
</dbReference>
<evidence type="ECO:0000259" key="2">
    <source>
        <dbReference type="PROSITE" id="PS50887"/>
    </source>
</evidence>
<dbReference type="Pfam" id="PF00990">
    <property type="entry name" value="GGDEF"/>
    <property type="match status" value="1"/>
</dbReference>
<dbReference type="SMART" id="SM00267">
    <property type="entry name" value="GGDEF"/>
    <property type="match status" value="1"/>
</dbReference>
<dbReference type="GO" id="GO:0043709">
    <property type="term" value="P:cell adhesion involved in single-species biofilm formation"/>
    <property type="evidence" value="ECO:0007669"/>
    <property type="project" value="TreeGrafter"/>
</dbReference>